<dbReference type="RefSeq" id="WP_379057180.1">
    <property type="nucleotide sequence ID" value="NZ_JBHTKB010000001.1"/>
</dbReference>
<dbReference type="PANTHER" id="PTHR22726:SF1">
    <property type="entry name" value="METALLOENDOPEPTIDASE OMA1, MITOCHONDRIAL"/>
    <property type="match status" value="1"/>
</dbReference>
<dbReference type="GO" id="GO:0008237">
    <property type="term" value="F:metallopeptidase activity"/>
    <property type="evidence" value="ECO:0007669"/>
    <property type="project" value="UniProtKB-KW"/>
</dbReference>
<keyword evidence="10" id="KW-1185">Reference proteome</keyword>
<keyword evidence="3 6" id="KW-0378">Hydrolase</keyword>
<dbReference type="Gene3D" id="3.30.2010.10">
    <property type="entry name" value="Metalloproteases ('zincins'), catalytic domain"/>
    <property type="match status" value="1"/>
</dbReference>
<dbReference type="InterPro" id="IPR051156">
    <property type="entry name" value="Mito/Outer_Membr_Metalloprot"/>
</dbReference>
<sequence length="306" mass="32777">MNHTRLKQAVIAAVASGLLTAGSAMAFDLKGALKDAVSDQLGGNSKTVQPAASDNQNAAAQEKSAQEKLANIDWKNPSQEDEIAVGRNVTGTILGAAPLVNDAQLQQYVNKVGRWVASQSERTSLPWHFGVIDSSDVNAFAAPGGYVLITKGLYQRLSSEAQLAGVLGHEIAHIVQRHHLKVMQKQALMDAGSSFLKQKISKNKITQRALSTGAEISARNLDKSAEYEADSMGTVLAARAGYEVYGLAEVLQDMETLSSNDGSVALLFQTHPHPDERVAQLSLTSGEQIDKLSGGKTLENRLYKLK</sequence>
<dbReference type="PANTHER" id="PTHR22726">
    <property type="entry name" value="METALLOENDOPEPTIDASE OMA1"/>
    <property type="match status" value="1"/>
</dbReference>
<dbReference type="Pfam" id="PF01435">
    <property type="entry name" value="Peptidase_M48"/>
    <property type="match status" value="1"/>
</dbReference>
<feature type="domain" description="Peptidase M48" evidence="8">
    <location>
        <begin position="104"/>
        <end position="282"/>
    </location>
</feature>
<keyword evidence="4 6" id="KW-0862">Zinc</keyword>
<keyword evidence="7" id="KW-0732">Signal</keyword>
<dbReference type="Proteomes" id="UP001597128">
    <property type="component" value="Unassembled WGS sequence"/>
</dbReference>
<accession>A0ABW3F5T9</accession>
<dbReference type="InterPro" id="IPR001915">
    <property type="entry name" value="Peptidase_M48"/>
</dbReference>
<evidence type="ECO:0000256" key="6">
    <source>
        <dbReference type="RuleBase" id="RU003983"/>
    </source>
</evidence>
<comment type="cofactor">
    <cofactor evidence="6">
        <name>Zn(2+)</name>
        <dbReference type="ChEBI" id="CHEBI:29105"/>
    </cofactor>
    <text evidence="6">Binds 1 zinc ion per subunit.</text>
</comment>
<keyword evidence="2" id="KW-0479">Metal-binding</keyword>
<keyword evidence="5 6" id="KW-0482">Metalloprotease</keyword>
<dbReference type="EMBL" id="JBHTKB010000001">
    <property type="protein sequence ID" value="MFD0913003.1"/>
    <property type="molecule type" value="Genomic_DNA"/>
</dbReference>
<evidence type="ECO:0000256" key="3">
    <source>
        <dbReference type="ARBA" id="ARBA00022801"/>
    </source>
</evidence>
<evidence type="ECO:0000256" key="4">
    <source>
        <dbReference type="ARBA" id="ARBA00022833"/>
    </source>
</evidence>
<evidence type="ECO:0000313" key="9">
    <source>
        <dbReference type="EMBL" id="MFD0913003.1"/>
    </source>
</evidence>
<comment type="caution">
    <text evidence="9">The sequence shown here is derived from an EMBL/GenBank/DDBJ whole genome shotgun (WGS) entry which is preliminary data.</text>
</comment>
<protein>
    <submittedName>
        <fullName evidence="9">M48 family metalloprotease</fullName>
        <ecNumber evidence="9">3.4.24.-</ecNumber>
    </submittedName>
</protein>
<evidence type="ECO:0000256" key="1">
    <source>
        <dbReference type="ARBA" id="ARBA00022670"/>
    </source>
</evidence>
<feature type="signal peptide" evidence="7">
    <location>
        <begin position="1"/>
        <end position="26"/>
    </location>
</feature>
<evidence type="ECO:0000259" key="8">
    <source>
        <dbReference type="Pfam" id="PF01435"/>
    </source>
</evidence>
<evidence type="ECO:0000256" key="2">
    <source>
        <dbReference type="ARBA" id="ARBA00022723"/>
    </source>
</evidence>
<proteinExistence type="inferred from homology"/>
<evidence type="ECO:0000313" key="10">
    <source>
        <dbReference type="Proteomes" id="UP001597128"/>
    </source>
</evidence>
<evidence type="ECO:0000256" key="5">
    <source>
        <dbReference type="ARBA" id="ARBA00023049"/>
    </source>
</evidence>
<keyword evidence="1 6" id="KW-0645">Protease</keyword>
<evidence type="ECO:0000256" key="7">
    <source>
        <dbReference type="SAM" id="SignalP"/>
    </source>
</evidence>
<feature type="chain" id="PRO_5045379037" evidence="7">
    <location>
        <begin position="27"/>
        <end position="306"/>
    </location>
</feature>
<comment type="similarity">
    <text evidence="6">Belongs to the peptidase M48 family.</text>
</comment>
<reference evidence="10" key="1">
    <citation type="journal article" date="2019" name="Int. J. Syst. Evol. Microbiol.">
        <title>The Global Catalogue of Microorganisms (GCM) 10K type strain sequencing project: providing services to taxonomists for standard genome sequencing and annotation.</title>
        <authorList>
            <consortium name="The Broad Institute Genomics Platform"/>
            <consortium name="The Broad Institute Genome Sequencing Center for Infectious Disease"/>
            <person name="Wu L."/>
            <person name="Ma J."/>
        </authorList>
    </citation>
    <scope>NUCLEOTIDE SEQUENCE [LARGE SCALE GENOMIC DNA]</scope>
    <source>
        <strain evidence="10">CCUG 58412</strain>
    </source>
</reference>
<gene>
    <name evidence="9" type="ORF">ACFQ1Z_05540</name>
</gene>
<dbReference type="EC" id="3.4.24.-" evidence="9"/>
<name>A0ABW3F5T9_9PROT</name>
<organism evidence="9 10">
    <name type="scientific">Methylophilus luteus</name>
    <dbReference type="NCBI Taxonomy" id="640108"/>
    <lineage>
        <taxon>Bacteria</taxon>
        <taxon>Pseudomonadati</taxon>
        <taxon>Pseudomonadota</taxon>
        <taxon>Betaproteobacteria</taxon>
        <taxon>Nitrosomonadales</taxon>
        <taxon>Methylophilaceae</taxon>
        <taxon>Methylophilus</taxon>
    </lineage>
</organism>